<evidence type="ECO:0000259" key="8">
    <source>
        <dbReference type="PROSITE" id="PS51161"/>
    </source>
</evidence>
<comment type="function">
    <text evidence="7">Negatively regulates transcription of bacterial ribonucleotide reductase nrd genes and operons by binding to NrdR-boxes.</text>
</comment>
<dbReference type="GO" id="GO:0045892">
    <property type="term" value="P:negative regulation of DNA-templated transcription"/>
    <property type="evidence" value="ECO:0007669"/>
    <property type="project" value="UniProtKB-UniRule"/>
</dbReference>
<organism evidence="9 10">
    <name type="scientific">candidate division CPR2 bacterium GW2011_GWC1_41_48</name>
    <dbReference type="NCBI Taxonomy" id="1618344"/>
    <lineage>
        <taxon>Bacteria</taxon>
        <taxon>Bacteria division CPR2</taxon>
    </lineage>
</organism>
<reference evidence="9 10" key="1">
    <citation type="journal article" date="2015" name="Nature">
        <title>rRNA introns, odd ribosomes, and small enigmatic genomes across a large radiation of phyla.</title>
        <authorList>
            <person name="Brown C.T."/>
            <person name="Hug L.A."/>
            <person name="Thomas B.C."/>
            <person name="Sharon I."/>
            <person name="Castelle C.J."/>
            <person name="Singh A."/>
            <person name="Wilkins M.J."/>
            <person name="Williams K.H."/>
            <person name="Banfield J.F."/>
        </authorList>
    </citation>
    <scope>NUCLEOTIDE SEQUENCE [LARGE SCALE GENOMIC DNA]</scope>
</reference>
<keyword evidence="4 7" id="KW-0805">Transcription regulation</keyword>
<comment type="similarity">
    <text evidence="7">Belongs to the NrdR family.</text>
</comment>
<dbReference type="HAMAP" id="MF_00440">
    <property type="entry name" value="NrdR"/>
    <property type="match status" value="1"/>
</dbReference>
<dbReference type="Pfam" id="PF03477">
    <property type="entry name" value="ATP-cone"/>
    <property type="match status" value="1"/>
</dbReference>
<evidence type="ECO:0000256" key="6">
    <source>
        <dbReference type="ARBA" id="ARBA00023163"/>
    </source>
</evidence>
<proteinExistence type="inferred from homology"/>
<keyword evidence="7" id="KW-0863">Zinc-finger</keyword>
<evidence type="ECO:0000256" key="2">
    <source>
        <dbReference type="ARBA" id="ARBA00022741"/>
    </source>
</evidence>
<evidence type="ECO:0000313" key="10">
    <source>
        <dbReference type="Proteomes" id="UP000033869"/>
    </source>
</evidence>
<evidence type="ECO:0000256" key="3">
    <source>
        <dbReference type="ARBA" id="ARBA00022840"/>
    </source>
</evidence>
<dbReference type="NCBIfam" id="TIGR00244">
    <property type="entry name" value="transcriptional regulator NrdR"/>
    <property type="match status" value="1"/>
</dbReference>
<dbReference type="PROSITE" id="PS51161">
    <property type="entry name" value="ATP_CONE"/>
    <property type="match status" value="1"/>
</dbReference>
<dbReference type="GO" id="GO:0005524">
    <property type="term" value="F:ATP binding"/>
    <property type="evidence" value="ECO:0007669"/>
    <property type="project" value="UniProtKB-UniRule"/>
</dbReference>
<evidence type="ECO:0000256" key="7">
    <source>
        <dbReference type="HAMAP-Rule" id="MF_00440"/>
    </source>
</evidence>
<dbReference type="PATRIC" id="fig|1618344.3.peg.65"/>
<dbReference type="InterPro" id="IPR003796">
    <property type="entry name" value="RNR_NrdR-like"/>
</dbReference>
<evidence type="ECO:0000256" key="4">
    <source>
        <dbReference type="ARBA" id="ARBA00023015"/>
    </source>
</evidence>
<dbReference type="PANTHER" id="PTHR30455:SF2">
    <property type="entry name" value="TRANSCRIPTIONAL REPRESSOR NRDR"/>
    <property type="match status" value="1"/>
</dbReference>
<dbReference type="Pfam" id="PF22811">
    <property type="entry name" value="Zn_ribbon_NrdR"/>
    <property type="match status" value="1"/>
</dbReference>
<name>A0A0G0Z9F5_UNCC2</name>
<dbReference type="Proteomes" id="UP000033869">
    <property type="component" value="Unassembled WGS sequence"/>
</dbReference>
<keyword evidence="7" id="KW-0862">Zinc</keyword>
<protein>
    <recommendedName>
        <fullName evidence="7">Transcriptional repressor NrdR</fullName>
    </recommendedName>
</protein>
<evidence type="ECO:0000313" key="9">
    <source>
        <dbReference type="EMBL" id="KKS09658.1"/>
    </source>
</evidence>
<comment type="caution">
    <text evidence="9">The sequence shown here is derived from an EMBL/GenBank/DDBJ whole genome shotgun (WGS) entry which is preliminary data.</text>
</comment>
<keyword evidence="1 7" id="KW-0678">Repressor</keyword>
<evidence type="ECO:0000256" key="1">
    <source>
        <dbReference type="ARBA" id="ARBA00022491"/>
    </source>
</evidence>
<sequence length="154" mass="18092">MQCLDCKQNDTKVMESRELYDGEVIRRRRECLHCNSRFTTYERVETPVLIIVKKDGKHEQFIRQKVANGIYRACEKREIPQLQIEQIITKIEKKLRATGESEISSKEIGEIVLEELANLDDVSYIRFASVYKSFTDIDSFQDVLNELKKEKSKI</sequence>
<keyword evidence="5 7" id="KW-0238">DNA-binding</keyword>
<keyword evidence="2 7" id="KW-0547">Nucleotide-binding</keyword>
<feature type="zinc finger region" evidence="7">
    <location>
        <begin position="3"/>
        <end position="34"/>
    </location>
</feature>
<dbReference type="GO" id="GO:0008270">
    <property type="term" value="F:zinc ion binding"/>
    <property type="evidence" value="ECO:0007669"/>
    <property type="project" value="UniProtKB-UniRule"/>
</dbReference>
<dbReference type="InterPro" id="IPR005144">
    <property type="entry name" value="ATP-cone_dom"/>
</dbReference>
<keyword evidence="7" id="KW-0479">Metal-binding</keyword>
<keyword evidence="6 7" id="KW-0804">Transcription</keyword>
<dbReference type="PANTHER" id="PTHR30455">
    <property type="entry name" value="TRANSCRIPTIONAL REPRESSOR NRDR"/>
    <property type="match status" value="1"/>
</dbReference>
<gene>
    <name evidence="7" type="primary">nrdR</name>
    <name evidence="9" type="ORF">UU65_C0001G0063</name>
</gene>
<feature type="domain" description="ATP-cone" evidence="8">
    <location>
        <begin position="49"/>
        <end position="139"/>
    </location>
</feature>
<dbReference type="EMBL" id="LCBL01000001">
    <property type="protein sequence ID" value="KKS09658.1"/>
    <property type="molecule type" value="Genomic_DNA"/>
</dbReference>
<comment type="cofactor">
    <cofactor evidence="7">
        <name>Zn(2+)</name>
        <dbReference type="ChEBI" id="CHEBI:29105"/>
    </cofactor>
    <text evidence="7">Binds 1 zinc ion.</text>
</comment>
<dbReference type="GO" id="GO:0003677">
    <property type="term" value="F:DNA binding"/>
    <property type="evidence" value="ECO:0007669"/>
    <property type="project" value="UniProtKB-KW"/>
</dbReference>
<evidence type="ECO:0000256" key="5">
    <source>
        <dbReference type="ARBA" id="ARBA00023125"/>
    </source>
</evidence>
<keyword evidence="3 7" id="KW-0067">ATP-binding</keyword>
<accession>A0A0G0Z9F5</accession>
<dbReference type="AlphaFoldDB" id="A0A0G0Z9F5"/>
<dbReference type="InterPro" id="IPR055173">
    <property type="entry name" value="NrdR-like_N"/>
</dbReference>